<sequence>MNIQKIAILFCISCSVMSCNSQRELPKTEVDSVANINQVKNIEGFLMEDTYDMVTYFSTIEVFDIEKKLVDSTAKEYSNQLVFRKGLNKEEGDAFIVHLLDDSSYNWQAYTEDSSYEPTKQLIIKMDSEQLSLLYDPESKILGFINLEGQQTLPVSERFHEILLNM</sequence>
<accession>A0ABW2MT75</accession>
<comment type="caution">
    <text evidence="1">The sequence shown here is derived from an EMBL/GenBank/DDBJ whole genome shotgun (WGS) entry which is preliminary data.</text>
</comment>
<dbReference type="EMBL" id="JBHTBN010000003">
    <property type="protein sequence ID" value="MFC7357444.1"/>
    <property type="molecule type" value="Genomic_DNA"/>
</dbReference>
<dbReference type="RefSeq" id="WP_380217290.1">
    <property type="nucleotide sequence ID" value="NZ_JBHTBN010000003.1"/>
</dbReference>
<name>A0ABW2MT75_9FLAO</name>
<evidence type="ECO:0000313" key="1">
    <source>
        <dbReference type="EMBL" id="MFC7357444.1"/>
    </source>
</evidence>
<protein>
    <submittedName>
        <fullName evidence="1">Uncharacterized protein</fullName>
    </submittedName>
</protein>
<keyword evidence="2" id="KW-1185">Reference proteome</keyword>
<gene>
    <name evidence="1" type="ORF">ACFQO1_07080</name>
</gene>
<proteinExistence type="predicted"/>
<reference evidence="2" key="1">
    <citation type="journal article" date="2019" name="Int. J. Syst. Evol. Microbiol.">
        <title>The Global Catalogue of Microorganisms (GCM) 10K type strain sequencing project: providing services to taxonomists for standard genome sequencing and annotation.</title>
        <authorList>
            <consortium name="The Broad Institute Genomics Platform"/>
            <consortium name="The Broad Institute Genome Sequencing Center for Infectious Disease"/>
            <person name="Wu L."/>
            <person name="Ma J."/>
        </authorList>
    </citation>
    <scope>NUCLEOTIDE SEQUENCE [LARGE SCALE GENOMIC DNA]</scope>
    <source>
        <strain evidence="2">CGMCC 1.16306</strain>
    </source>
</reference>
<organism evidence="1 2">
    <name type="scientific">Jejudonia soesokkakensis</name>
    <dbReference type="NCBI Taxonomy" id="1323432"/>
    <lineage>
        <taxon>Bacteria</taxon>
        <taxon>Pseudomonadati</taxon>
        <taxon>Bacteroidota</taxon>
        <taxon>Flavobacteriia</taxon>
        <taxon>Flavobacteriales</taxon>
        <taxon>Flavobacteriaceae</taxon>
        <taxon>Jejudonia</taxon>
    </lineage>
</organism>
<evidence type="ECO:0000313" key="2">
    <source>
        <dbReference type="Proteomes" id="UP001596415"/>
    </source>
</evidence>
<dbReference type="PROSITE" id="PS51257">
    <property type="entry name" value="PROKAR_LIPOPROTEIN"/>
    <property type="match status" value="1"/>
</dbReference>
<dbReference type="Proteomes" id="UP001596415">
    <property type="component" value="Unassembled WGS sequence"/>
</dbReference>